<evidence type="ECO:0000313" key="2">
    <source>
        <dbReference type="Proteomes" id="UP000016536"/>
    </source>
</evidence>
<dbReference type="Proteomes" id="UP000016536">
    <property type="component" value="Unassembled WGS sequence"/>
</dbReference>
<dbReference type="HOGENOM" id="CLU_2679383_0_0_11"/>
<name>U1Q0F5_9ACTO</name>
<dbReference type="AlphaFoldDB" id="U1Q0F5"/>
<protein>
    <submittedName>
        <fullName evidence="1">Uncharacterized protein</fullName>
    </submittedName>
</protein>
<sequence length="74" mass="8047">MGYEPPLNRTAEIGELCLVRLDVVNRPSPSAGVLHLPLRVRVHPSLRGRQRPHRAPMAHAAAVSLEIPIGLATD</sequence>
<keyword evidence="2" id="KW-1185">Reference proteome</keyword>
<evidence type="ECO:0000313" key="1">
    <source>
        <dbReference type="EMBL" id="ERH21475.1"/>
    </source>
</evidence>
<proteinExistence type="predicted"/>
<reference evidence="1 2" key="1">
    <citation type="submission" date="2013-08" db="EMBL/GenBank/DDBJ databases">
        <authorList>
            <person name="Weinstock G."/>
            <person name="Sodergren E."/>
            <person name="Wylie T."/>
            <person name="Fulton L."/>
            <person name="Fulton R."/>
            <person name="Fronick C."/>
            <person name="O'Laughlin M."/>
            <person name="Godfrey J."/>
            <person name="Miner T."/>
            <person name="Herter B."/>
            <person name="Appelbaum E."/>
            <person name="Cordes M."/>
            <person name="Lek S."/>
            <person name="Wollam A."/>
            <person name="Pepin K.H."/>
            <person name="Palsikar V.B."/>
            <person name="Mitreva M."/>
            <person name="Wilson R.K."/>
        </authorList>
    </citation>
    <scope>NUCLEOTIDE SEQUENCE [LARGE SCALE GENOMIC DNA]</scope>
    <source>
        <strain evidence="1 2">F0542</strain>
    </source>
</reference>
<comment type="caution">
    <text evidence="1">The sequence shown here is derived from an EMBL/GenBank/DDBJ whole genome shotgun (WGS) entry which is preliminary data.</text>
</comment>
<dbReference type="EMBL" id="AWSE01000257">
    <property type="protein sequence ID" value="ERH21475.1"/>
    <property type="molecule type" value="Genomic_DNA"/>
</dbReference>
<gene>
    <name evidence="1" type="ORF">HMPREF1979_03117</name>
</gene>
<organism evidence="1 2">
    <name type="scientific">Actinomyces johnsonii F0542</name>
    <dbReference type="NCBI Taxonomy" id="1321818"/>
    <lineage>
        <taxon>Bacteria</taxon>
        <taxon>Bacillati</taxon>
        <taxon>Actinomycetota</taxon>
        <taxon>Actinomycetes</taxon>
        <taxon>Actinomycetales</taxon>
        <taxon>Actinomycetaceae</taxon>
        <taxon>Actinomyces</taxon>
    </lineage>
</organism>
<accession>U1Q0F5</accession>